<name>A0A8J5CP87_CHIOP</name>
<proteinExistence type="predicted"/>
<evidence type="ECO:0000313" key="3">
    <source>
        <dbReference type="Proteomes" id="UP000770661"/>
    </source>
</evidence>
<dbReference type="AlphaFoldDB" id="A0A8J5CP87"/>
<accession>A0A8J5CP87</accession>
<reference evidence="2" key="1">
    <citation type="submission" date="2020-07" db="EMBL/GenBank/DDBJ databases">
        <title>The High-quality genome of the commercially important snow crab, Chionoecetes opilio.</title>
        <authorList>
            <person name="Jeong J.-H."/>
            <person name="Ryu S."/>
        </authorList>
    </citation>
    <scope>NUCLEOTIDE SEQUENCE</scope>
    <source>
        <strain evidence="2">MADBK_172401_WGS</strain>
        <tissue evidence="2">Digestive gland</tissue>
    </source>
</reference>
<keyword evidence="3" id="KW-1185">Reference proteome</keyword>
<evidence type="ECO:0000256" key="1">
    <source>
        <dbReference type="SAM" id="MobiDB-lite"/>
    </source>
</evidence>
<comment type="caution">
    <text evidence="2">The sequence shown here is derived from an EMBL/GenBank/DDBJ whole genome shotgun (WGS) entry which is preliminary data.</text>
</comment>
<sequence length="301" mass="31491">MDGKGDLHSQDHPLPRGVCAHQARERELIRFTDVYRHNVLEPWMSAHCSTSAPATGLALLKALAAYRDKEIGRASGKVKGPAHVVLSEELVGLSLFDEATVWSRRSGPSSAPCSSGWGGRTRLARADVALDAVEQRSLRRLRRPTLSGPLSPPSGGPGHDFLNVDPPSGREGRLHQRLVGTPVTYGGERLCGEGRRPPSARSRGAITRDEEQRAAPSAGRGAPPGVVPVREIASTTARILGNGEEGGGAKVVGGDGLAGATGQGGASTYGKTITTKGLNTALQKQSIPRGENQCDAGIVVC</sequence>
<dbReference type="EMBL" id="JACEEZ010003085">
    <property type="protein sequence ID" value="KAG0727668.1"/>
    <property type="molecule type" value="Genomic_DNA"/>
</dbReference>
<feature type="compositionally biased region" description="Low complexity" evidence="1">
    <location>
        <begin position="214"/>
        <end position="227"/>
    </location>
</feature>
<organism evidence="2 3">
    <name type="scientific">Chionoecetes opilio</name>
    <name type="common">Atlantic snow crab</name>
    <name type="synonym">Cancer opilio</name>
    <dbReference type="NCBI Taxonomy" id="41210"/>
    <lineage>
        <taxon>Eukaryota</taxon>
        <taxon>Metazoa</taxon>
        <taxon>Ecdysozoa</taxon>
        <taxon>Arthropoda</taxon>
        <taxon>Crustacea</taxon>
        <taxon>Multicrustacea</taxon>
        <taxon>Malacostraca</taxon>
        <taxon>Eumalacostraca</taxon>
        <taxon>Eucarida</taxon>
        <taxon>Decapoda</taxon>
        <taxon>Pleocyemata</taxon>
        <taxon>Brachyura</taxon>
        <taxon>Eubrachyura</taxon>
        <taxon>Majoidea</taxon>
        <taxon>Majidae</taxon>
        <taxon>Chionoecetes</taxon>
    </lineage>
</organism>
<protein>
    <submittedName>
        <fullName evidence="2">Uncharacterized protein</fullName>
    </submittedName>
</protein>
<evidence type="ECO:0000313" key="2">
    <source>
        <dbReference type="EMBL" id="KAG0727668.1"/>
    </source>
</evidence>
<dbReference type="Proteomes" id="UP000770661">
    <property type="component" value="Unassembled WGS sequence"/>
</dbReference>
<gene>
    <name evidence="2" type="ORF">GWK47_034163</name>
</gene>
<feature type="region of interest" description="Disordered" evidence="1">
    <location>
        <begin position="140"/>
        <end position="227"/>
    </location>
</feature>